<dbReference type="SUPFAM" id="SSF56796">
    <property type="entry name" value="Dehydroquinate synthase-like"/>
    <property type="match status" value="1"/>
</dbReference>
<keyword evidence="5" id="KW-1185">Reference proteome</keyword>
<protein>
    <submittedName>
        <fullName evidence="4">Long-chain-alcohol dehydrogenase 2</fullName>
        <ecNumber evidence="4">1.1.1.192</ecNumber>
    </submittedName>
</protein>
<accession>A0A5K1IMN9</accession>
<dbReference type="AlphaFoldDB" id="A0A5K1IMN9"/>
<dbReference type="GO" id="GO:0050060">
    <property type="term" value="F:long-chain-alcohol dehydrogenase activity"/>
    <property type="evidence" value="ECO:0007669"/>
    <property type="project" value="UniProtKB-EC"/>
</dbReference>
<dbReference type="GO" id="GO:0046872">
    <property type="term" value="F:metal ion binding"/>
    <property type="evidence" value="ECO:0007669"/>
    <property type="project" value="InterPro"/>
</dbReference>
<organism evidence="4 5">
    <name type="scientific">Collinsella aerofaciens</name>
    <dbReference type="NCBI Taxonomy" id="74426"/>
    <lineage>
        <taxon>Bacteria</taxon>
        <taxon>Bacillati</taxon>
        <taxon>Actinomycetota</taxon>
        <taxon>Coriobacteriia</taxon>
        <taxon>Coriobacteriales</taxon>
        <taxon>Coriobacteriaceae</taxon>
        <taxon>Collinsella</taxon>
    </lineage>
</organism>
<dbReference type="Pfam" id="PF00465">
    <property type="entry name" value="Fe-ADH"/>
    <property type="match status" value="1"/>
</dbReference>
<evidence type="ECO:0000259" key="2">
    <source>
        <dbReference type="Pfam" id="PF00465"/>
    </source>
</evidence>
<reference evidence="4 5" key="1">
    <citation type="submission" date="2019-10" db="EMBL/GenBank/DDBJ databases">
        <authorList>
            <person name="Wolf R A."/>
        </authorList>
    </citation>
    <scope>NUCLEOTIDE SEQUENCE [LARGE SCALE GENOMIC DNA]</scope>
    <source>
        <strain evidence="4">Collinsella_aerofaciens_MC2</strain>
    </source>
</reference>
<dbReference type="InterPro" id="IPR056798">
    <property type="entry name" value="ADH_Fe_C"/>
</dbReference>
<proteinExistence type="predicted"/>
<evidence type="ECO:0000256" key="1">
    <source>
        <dbReference type="ARBA" id="ARBA00023002"/>
    </source>
</evidence>
<dbReference type="PROSITE" id="PS00060">
    <property type="entry name" value="ADH_IRON_2"/>
    <property type="match status" value="1"/>
</dbReference>
<dbReference type="GO" id="GO:0005829">
    <property type="term" value="C:cytosol"/>
    <property type="evidence" value="ECO:0007669"/>
    <property type="project" value="TreeGrafter"/>
</dbReference>
<sequence>MEDFSYRLPTHFVFGHGSERGTGRLVAHYSGTKVLVLFGGGSVERSGLLARVLDSLDRALLDHVELKGVKPNPLLSTVYEGISLVRDERVDFILALGGGSVIDTAKAIAAGARYPGDVWDFYGGDRTPDRALPIGCVLTIAASGSEASPDSVITQDGSMLKRETSSSVLLPTFSILNPELTETLPAYQTACGITDMYSHLLERYVSRSSAVEVSDRMIEGLMLAIVDEASPVAEDPRDYDARANLMWAATMAHCGIAGVDRKHDWASHDIEYALSSRYGVAHGAGLAIVIPAVLTYYLDVEAAAVPRLAQLARRVWGVDEADDMTAARAGVEAQRAFFVSLGMPTTLEAVGGKLEDIPELAHETCHAGGRSGTVGGYLPLDEHAVARIFSLMLL</sequence>
<dbReference type="Gene3D" id="1.20.1090.10">
    <property type="entry name" value="Dehydroquinate synthase-like - alpha domain"/>
    <property type="match status" value="1"/>
</dbReference>
<feature type="domain" description="Alcohol dehydrogenase iron-type/glycerol dehydrogenase GldA" evidence="2">
    <location>
        <begin position="9"/>
        <end position="178"/>
    </location>
</feature>
<gene>
    <name evidence="4" type="primary">adh2</name>
    <name evidence="4" type="ORF">KCJAJFAP_01811</name>
</gene>
<dbReference type="RefSeq" id="WP_152076039.1">
    <property type="nucleotide sequence ID" value="NZ_CAAKNU010000059.1"/>
</dbReference>
<dbReference type="Pfam" id="PF25137">
    <property type="entry name" value="ADH_Fe_C"/>
    <property type="match status" value="1"/>
</dbReference>
<feature type="domain" description="Fe-containing alcohol dehydrogenase-like C-terminal" evidence="3">
    <location>
        <begin position="190"/>
        <end position="367"/>
    </location>
</feature>
<dbReference type="FunFam" id="3.40.50.1970:FF:000003">
    <property type="entry name" value="Alcohol dehydrogenase, iron-containing"/>
    <property type="match status" value="1"/>
</dbReference>
<dbReference type="GO" id="GO:1990362">
    <property type="term" value="F:butanol dehydrogenase (NAD+) activity"/>
    <property type="evidence" value="ECO:0007669"/>
    <property type="project" value="InterPro"/>
</dbReference>
<dbReference type="EMBL" id="CABWIE010000005">
    <property type="protein sequence ID" value="VWL89413.1"/>
    <property type="molecule type" value="Genomic_DNA"/>
</dbReference>
<dbReference type="Proteomes" id="UP000361836">
    <property type="component" value="Unassembled WGS sequence"/>
</dbReference>
<dbReference type="PANTHER" id="PTHR43633">
    <property type="entry name" value="ALCOHOL DEHYDROGENASE YQHD"/>
    <property type="match status" value="1"/>
</dbReference>
<keyword evidence="1 4" id="KW-0560">Oxidoreductase</keyword>
<name>A0A5K1IMN9_9ACTN</name>
<dbReference type="CDD" id="cd08187">
    <property type="entry name" value="BDH"/>
    <property type="match status" value="1"/>
</dbReference>
<dbReference type="InterPro" id="IPR044731">
    <property type="entry name" value="BDH-like"/>
</dbReference>
<dbReference type="InterPro" id="IPR018211">
    <property type="entry name" value="ADH_Fe_CS"/>
</dbReference>
<dbReference type="GO" id="GO:1990002">
    <property type="term" value="F:methylglyoxal reductase (NADPH) (acetol producing) activity"/>
    <property type="evidence" value="ECO:0007669"/>
    <property type="project" value="TreeGrafter"/>
</dbReference>
<dbReference type="Gene3D" id="3.40.50.1970">
    <property type="match status" value="1"/>
</dbReference>
<evidence type="ECO:0000313" key="4">
    <source>
        <dbReference type="EMBL" id="VWL89413.1"/>
    </source>
</evidence>
<dbReference type="InterPro" id="IPR001670">
    <property type="entry name" value="ADH_Fe/GldA"/>
</dbReference>
<evidence type="ECO:0000313" key="5">
    <source>
        <dbReference type="Proteomes" id="UP000361836"/>
    </source>
</evidence>
<dbReference type="EC" id="1.1.1.192" evidence="4"/>
<evidence type="ECO:0000259" key="3">
    <source>
        <dbReference type="Pfam" id="PF25137"/>
    </source>
</evidence>
<dbReference type="PANTHER" id="PTHR43633:SF1">
    <property type="entry name" value="ALCOHOL DEHYDROGENASE YQHD"/>
    <property type="match status" value="1"/>
</dbReference>
<dbReference type="GO" id="GO:0008106">
    <property type="term" value="F:alcohol dehydrogenase (NADP+) activity"/>
    <property type="evidence" value="ECO:0007669"/>
    <property type="project" value="TreeGrafter"/>
</dbReference>